<dbReference type="PANTHER" id="PTHR43751:SF3">
    <property type="entry name" value="SULFATASE N-TERMINAL DOMAIN-CONTAINING PROTEIN"/>
    <property type="match status" value="1"/>
</dbReference>
<feature type="domain" description="Sulfatase N-terminal" evidence="1">
    <location>
        <begin position="3"/>
        <end position="286"/>
    </location>
</feature>
<dbReference type="Gene3D" id="3.40.720.10">
    <property type="entry name" value="Alkaline Phosphatase, subunit A"/>
    <property type="match status" value="1"/>
</dbReference>
<reference evidence="2 3" key="1">
    <citation type="submission" date="2015-06" db="EMBL/GenBank/DDBJ databases">
        <title>New insights into the roles of widespread benthic archaea in carbon and nitrogen cycling.</title>
        <authorList>
            <person name="Lazar C.S."/>
            <person name="Baker B.J."/>
            <person name="Seitz K.W."/>
            <person name="Hyde A.S."/>
            <person name="Dick G.J."/>
            <person name="Hinrichs K.-U."/>
            <person name="Teske A.P."/>
        </authorList>
    </citation>
    <scope>NUCLEOTIDE SEQUENCE [LARGE SCALE GENOMIC DNA]</scope>
    <source>
        <strain evidence="2">DG-45</strain>
    </source>
</reference>
<accession>A0A0M0BSK7</accession>
<dbReference type="Pfam" id="PF00884">
    <property type="entry name" value="Sulfatase"/>
    <property type="match status" value="1"/>
</dbReference>
<sequence>MMVVDCLRADHLSCYGYEGNATPNIDKLAAAGCMYRNAYSMGSNTPASYPHILSEYLLLNLRRRGYASVLIHSNINLALARLPLMEIDLYRKDWGKGHSVGHRSRLRRLFSLFTEGVFDPYRRADLVNRAALRTMEELREPFFLCLWYMDVHMPYIPPRGRSPLEALRVFMINRRLRKAALSRDYSKIRKDDPAELMKLYDGEISYFDAHLGDFIDRISDLDDTCLILTADHGEEFMEAGDLGHQNKDIPSLRHIPFIIQHPGMSPRVVDEPFYMSDLDRTILDLAAD</sequence>
<evidence type="ECO:0000313" key="2">
    <source>
        <dbReference type="EMBL" id="KON31206.1"/>
    </source>
</evidence>
<organism evidence="2 3">
    <name type="scientific">miscellaneous Crenarchaeota group-15 archaeon DG-45</name>
    <dbReference type="NCBI Taxonomy" id="1685127"/>
    <lineage>
        <taxon>Archaea</taxon>
        <taxon>Candidatus Bathyarchaeota</taxon>
        <taxon>MCG-15</taxon>
    </lineage>
</organism>
<proteinExistence type="predicted"/>
<name>A0A0M0BSK7_9ARCH</name>
<dbReference type="PANTHER" id="PTHR43751">
    <property type="entry name" value="SULFATASE"/>
    <property type="match status" value="1"/>
</dbReference>
<gene>
    <name evidence="2" type="ORF">AC482_01495</name>
</gene>
<dbReference type="InterPro" id="IPR052701">
    <property type="entry name" value="GAG_Ulvan_Degrading_Sulfatases"/>
</dbReference>
<dbReference type="Proteomes" id="UP000037210">
    <property type="component" value="Unassembled WGS sequence"/>
</dbReference>
<evidence type="ECO:0000313" key="3">
    <source>
        <dbReference type="Proteomes" id="UP000037210"/>
    </source>
</evidence>
<evidence type="ECO:0000259" key="1">
    <source>
        <dbReference type="Pfam" id="PF00884"/>
    </source>
</evidence>
<dbReference type="AlphaFoldDB" id="A0A0M0BSK7"/>
<dbReference type="EMBL" id="LFWZ01000010">
    <property type="protein sequence ID" value="KON31206.1"/>
    <property type="molecule type" value="Genomic_DNA"/>
</dbReference>
<comment type="caution">
    <text evidence="2">The sequence shown here is derived from an EMBL/GenBank/DDBJ whole genome shotgun (WGS) entry which is preliminary data.</text>
</comment>
<dbReference type="InterPro" id="IPR017850">
    <property type="entry name" value="Alkaline_phosphatase_core_sf"/>
</dbReference>
<dbReference type="InterPro" id="IPR000917">
    <property type="entry name" value="Sulfatase_N"/>
</dbReference>
<dbReference type="SUPFAM" id="SSF53649">
    <property type="entry name" value="Alkaline phosphatase-like"/>
    <property type="match status" value="1"/>
</dbReference>
<protein>
    <recommendedName>
        <fullName evidence="1">Sulfatase N-terminal domain-containing protein</fullName>
    </recommendedName>
</protein>